<evidence type="ECO:0000256" key="1">
    <source>
        <dbReference type="SAM" id="Phobius"/>
    </source>
</evidence>
<keyword evidence="1" id="KW-1133">Transmembrane helix</keyword>
<evidence type="ECO:0000313" key="4">
    <source>
        <dbReference type="Proteomes" id="UP001161017"/>
    </source>
</evidence>
<organism evidence="3 4">
    <name type="scientific">Ramalina farinacea</name>
    <dbReference type="NCBI Taxonomy" id="258253"/>
    <lineage>
        <taxon>Eukaryota</taxon>
        <taxon>Fungi</taxon>
        <taxon>Dikarya</taxon>
        <taxon>Ascomycota</taxon>
        <taxon>Pezizomycotina</taxon>
        <taxon>Lecanoromycetes</taxon>
        <taxon>OSLEUM clade</taxon>
        <taxon>Lecanoromycetidae</taxon>
        <taxon>Lecanorales</taxon>
        <taxon>Lecanorineae</taxon>
        <taxon>Ramalinaceae</taxon>
        <taxon>Ramalina</taxon>
    </lineage>
</organism>
<keyword evidence="1" id="KW-0472">Membrane</keyword>
<feature type="transmembrane region" description="Helical" evidence="1">
    <location>
        <begin position="178"/>
        <end position="203"/>
    </location>
</feature>
<feature type="signal peptide" evidence="2">
    <location>
        <begin position="1"/>
        <end position="16"/>
    </location>
</feature>
<dbReference type="AlphaFoldDB" id="A0AA43QSA1"/>
<evidence type="ECO:0000256" key="2">
    <source>
        <dbReference type="SAM" id="SignalP"/>
    </source>
</evidence>
<proteinExistence type="predicted"/>
<gene>
    <name evidence="3" type="ORF">OHK93_002801</name>
</gene>
<keyword evidence="2" id="KW-0732">Signal</keyword>
<feature type="chain" id="PRO_5041424156" evidence="2">
    <location>
        <begin position="17"/>
        <end position="540"/>
    </location>
</feature>
<accession>A0AA43QSA1</accession>
<sequence length="540" mass="57209">MTTTTLLGVLCVHSLAHVLPSTQSLLARQTDDECAQAGEVYRASCWDKYDLSNYLMKWNQSMMATVCGTVADPLDCDTERTCLADEPWSTCYLRIAELNAGESCLSLDGQGCDKNSPLDPNLDPSIKGQVRYIVRSIYMVESFFGSYFSALGVAISSVNLVIGSIIRSIDPKQNTALNPLNVLTALTVGLSFLTAPALGAAFISSIAHSGLQKAASVWAVSLASSPGVVKSIWPQGTESSITWQINQVQDQVKTITDDYRNMLNNGLKALMLDPGLFTSFANHGVFAASNPLDAVDTLNYTGLALQTYIVSEALGQNKWYITPGKTSTEDEFNQDLPLDPPCAPGPMGRCLQSKSTRDEWYWSPATTRRYHFQVVSDVATVPLAPADMMSTIVNNGWTDLDVLFNGAYDCALNGNYASGNVFRLDPVTNAIDTTCISHLPVKSACGRGCAVEVPPGQQCPFDDDCQGCPNSPHGGMGCGDSLTSGPQIGNSTVVDPVSSTADTAAAPATATPPTPKLCQAGTLHGGSAVCQPGTGPGSVA</sequence>
<dbReference type="Proteomes" id="UP001161017">
    <property type="component" value="Unassembled WGS sequence"/>
</dbReference>
<protein>
    <submittedName>
        <fullName evidence="3">Uncharacterized protein</fullName>
    </submittedName>
</protein>
<reference evidence="3" key="1">
    <citation type="journal article" date="2023" name="Genome Biol. Evol.">
        <title>First Whole Genome Sequence and Flow Cytometry Genome Size Data for the Lichen-Forming Fungus Ramalina farinacea (Ascomycota).</title>
        <authorList>
            <person name="Llewellyn T."/>
            <person name="Mian S."/>
            <person name="Hill R."/>
            <person name="Leitch I.J."/>
            <person name="Gaya E."/>
        </authorList>
    </citation>
    <scope>NUCLEOTIDE SEQUENCE</scope>
    <source>
        <strain evidence="3">LIQ254RAFAR</strain>
    </source>
</reference>
<keyword evidence="1" id="KW-0812">Transmembrane</keyword>
<feature type="transmembrane region" description="Helical" evidence="1">
    <location>
        <begin position="144"/>
        <end position="166"/>
    </location>
</feature>
<comment type="caution">
    <text evidence="3">The sequence shown here is derived from an EMBL/GenBank/DDBJ whole genome shotgun (WGS) entry which is preliminary data.</text>
</comment>
<name>A0AA43QSA1_9LECA</name>
<evidence type="ECO:0000313" key="3">
    <source>
        <dbReference type="EMBL" id="MDI1491592.1"/>
    </source>
</evidence>
<dbReference type="EMBL" id="JAPUFD010000015">
    <property type="protein sequence ID" value="MDI1491592.1"/>
    <property type="molecule type" value="Genomic_DNA"/>
</dbReference>
<keyword evidence="4" id="KW-1185">Reference proteome</keyword>